<dbReference type="Proteomes" id="UP000282084">
    <property type="component" value="Unassembled WGS sequence"/>
</dbReference>
<feature type="transmembrane region" description="Helical" evidence="1">
    <location>
        <begin position="12"/>
        <end position="33"/>
    </location>
</feature>
<feature type="transmembrane region" description="Helical" evidence="1">
    <location>
        <begin position="39"/>
        <end position="59"/>
    </location>
</feature>
<feature type="transmembrane region" description="Helical" evidence="1">
    <location>
        <begin position="90"/>
        <end position="109"/>
    </location>
</feature>
<dbReference type="AlphaFoldDB" id="A0A495W867"/>
<dbReference type="OrthoDB" id="3698872at2"/>
<name>A0A495W867_9PSEU</name>
<feature type="transmembrane region" description="Helical" evidence="1">
    <location>
        <begin position="66"/>
        <end position="84"/>
    </location>
</feature>
<dbReference type="EMBL" id="RBXO01000001">
    <property type="protein sequence ID" value="RKT56823.1"/>
    <property type="molecule type" value="Genomic_DNA"/>
</dbReference>
<protein>
    <submittedName>
        <fullName evidence="2">Uncharacterized protein</fullName>
    </submittedName>
</protein>
<keyword evidence="1" id="KW-0472">Membrane</keyword>
<organism evidence="2 3">
    <name type="scientific">Saccharothrix australiensis</name>
    <dbReference type="NCBI Taxonomy" id="2072"/>
    <lineage>
        <taxon>Bacteria</taxon>
        <taxon>Bacillati</taxon>
        <taxon>Actinomycetota</taxon>
        <taxon>Actinomycetes</taxon>
        <taxon>Pseudonocardiales</taxon>
        <taxon>Pseudonocardiaceae</taxon>
        <taxon>Saccharothrix</taxon>
    </lineage>
</organism>
<gene>
    <name evidence="2" type="ORF">C8E97_5535</name>
</gene>
<comment type="caution">
    <text evidence="2">The sequence shown here is derived from an EMBL/GenBank/DDBJ whole genome shotgun (WGS) entry which is preliminary data.</text>
</comment>
<proteinExistence type="predicted"/>
<evidence type="ECO:0000313" key="3">
    <source>
        <dbReference type="Proteomes" id="UP000282084"/>
    </source>
</evidence>
<keyword evidence="1" id="KW-0812">Transmembrane</keyword>
<keyword evidence="3" id="KW-1185">Reference proteome</keyword>
<dbReference type="RefSeq" id="WP_121008317.1">
    <property type="nucleotide sequence ID" value="NZ_RBXO01000001.1"/>
</dbReference>
<keyword evidence="1" id="KW-1133">Transmembrane helix</keyword>
<sequence length="122" mass="12915">MLRDAPVEVRLATLVGAAGGLLFVVEGLIRLQADGDAAWVKFPLIVLVLELLVVGGLLARLRPARLTGAVVYALVALIQLLAVLNEGPVWVRVLSGLLSAGHVFGLVLLNTRPARLHFGAPR</sequence>
<reference evidence="2 3" key="1">
    <citation type="submission" date="2018-10" db="EMBL/GenBank/DDBJ databases">
        <title>Sequencing the genomes of 1000 actinobacteria strains.</title>
        <authorList>
            <person name="Klenk H.-P."/>
        </authorList>
    </citation>
    <scope>NUCLEOTIDE SEQUENCE [LARGE SCALE GENOMIC DNA]</scope>
    <source>
        <strain evidence="2 3">DSM 43800</strain>
    </source>
</reference>
<evidence type="ECO:0000256" key="1">
    <source>
        <dbReference type="SAM" id="Phobius"/>
    </source>
</evidence>
<accession>A0A495W867</accession>
<evidence type="ECO:0000313" key="2">
    <source>
        <dbReference type="EMBL" id="RKT56823.1"/>
    </source>
</evidence>